<dbReference type="STRING" id="6186.A0A183JFH2"/>
<keyword evidence="1" id="KW-1133">Transmembrane helix</keyword>
<dbReference type="Proteomes" id="UP000279833">
    <property type="component" value="Unassembled WGS sequence"/>
</dbReference>
<keyword evidence="1" id="KW-0812">Transmembrane</keyword>
<sequence length="128" mass="14367">MSNVMEATSSPDEAGLDSTLKYEKSRYNNANVFLPNTPIIIKIVHSCESQIIIDAGNQLQSRTGSLAGKQLPHGSLVLTNQSHVGKVHSEHYRCTRIPRNRSSREFFVTVFVWNEIVLVLITEILDPF</sequence>
<reference evidence="2 3" key="2">
    <citation type="submission" date="2018-11" db="EMBL/GenBank/DDBJ databases">
        <authorList>
            <consortium name="Pathogen Informatics"/>
        </authorList>
    </citation>
    <scope>NUCLEOTIDE SEQUENCE [LARGE SCALE GENOMIC DNA]</scope>
    <source>
        <strain evidence="2">Dakar</strain>
        <strain evidence="3">Dakar, Senegal</strain>
    </source>
</reference>
<keyword evidence="1" id="KW-0472">Membrane</keyword>
<evidence type="ECO:0000313" key="2">
    <source>
        <dbReference type="EMBL" id="VDO67685.1"/>
    </source>
</evidence>
<dbReference type="EMBL" id="UZAK01001158">
    <property type="protein sequence ID" value="VDO67685.1"/>
    <property type="molecule type" value="Genomic_DNA"/>
</dbReference>
<dbReference type="WBParaSite" id="SCUD_0000143901-mRNA-1">
    <property type="protein sequence ID" value="SCUD_0000143901-mRNA-1"/>
    <property type="gene ID" value="SCUD_0000143901"/>
</dbReference>
<keyword evidence="3" id="KW-1185">Reference proteome</keyword>
<feature type="transmembrane region" description="Helical" evidence="1">
    <location>
        <begin position="106"/>
        <end position="125"/>
    </location>
</feature>
<name>A0A183JFH2_9TREM</name>
<dbReference type="AlphaFoldDB" id="A0A183JFH2"/>
<evidence type="ECO:0000313" key="3">
    <source>
        <dbReference type="Proteomes" id="UP000279833"/>
    </source>
</evidence>
<organism evidence="4">
    <name type="scientific">Schistosoma curassoni</name>
    <dbReference type="NCBI Taxonomy" id="6186"/>
    <lineage>
        <taxon>Eukaryota</taxon>
        <taxon>Metazoa</taxon>
        <taxon>Spiralia</taxon>
        <taxon>Lophotrochozoa</taxon>
        <taxon>Platyhelminthes</taxon>
        <taxon>Trematoda</taxon>
        <taxon>Digenea</taxon>
        <taxon>Strigeidida</taxon>
        <taxon>Schistosomatoidea</taxon>
        <taxon>Schistosomatidae</taxon>
        <taxon>Schistosoma</taxon>
    </lineage>
</organism>
<gene>
    <name evidence="2" type="ORF">SCUD_LOCUS1440</name>
</gene>
<evidence type="ECO:0000313" key="4">
    <source>
        <dbReference type="WBParaSite" id="SCUD_0000143901-mRNA-1"/>
    </source>
</evidence>
<protein>
    <submittedName>
        <fullName evidence="2 4">Uncharacterized protein</fullName>
    </submittedName>
</protein>
<proteinExistence type="predicted"/>
<evidence type="ECO:0000256" key="1">
    <source>
        <dbReference type="SAM" id="Phobius"/>
    </source>
</evidence>
<accession>A0A183JFH2</accession>
<reference evidence="4" key="1">
    <citation type="submission" date="2016-06" db="UniProtKB">
        <authorList>
            <consortium name="WormBaseParasite"/>
        </authorList>
    </citation>
    <scope>IDENTIFICATION</scope>
</reference>